<feature type="domain" description="Serpin" evidence="5">
    <location>
        <begin position="27"/>
        <end position="390"/>
    </location>
</feature>
<organism evidence="6 7">
    <name type="scientific">Pararge aegeria aegeria</name>
    <dbReference type="NCBI Taxonomy" id="348720"/>
    <lineage>
        <taxon>Eukaryota</taxon>
        <taxon>Metazoa</taxon>
        <taxon>Ecdysozoa</taxon>
        <taxon>Arthropoda</taxon>
        <taxon>Hexapoda</taxon>
        <taxon>Insecta</taxon>
        <taxon>Pterygota</taxon>
        <taxon>Neoptera</taxon>
        <taxon>Endopterygota</taxon>
        <taxon>Lepidoptera</taxon>
        <taxon>Glossata</taxon>
        <taxon>Ditrysia</taxon>
        <taxon>Papilionoidea</taxon>
        <taxon>Nymphalidae</taxon>
        <taxon>Satyrinae</taxon>
        <taxon>Satyrini</taxon>
        <taxon>Parargina</taxon>
        <taxon>Pararge</taxon>
    </lineage>
</organism>
<sequence length="390" mass="43793">MSLAVMATSDKKELEDLLHNGNSRFTANMFSEVSKTNPKKSFVLSAYSVMTPLAQLGLASVGESHDELLNAIGLPNDNVTREVFSMVNTKLRAVKDVTLKVASKIYVAKGFELNSEFVAVTRDTFDSEVQNLDFNQKQNAANEVNTWVEDHTNKRIKDLVDPDSLSDDTRALLVNAIYFKGLWDAQFDKALTREKDFHVTKNDKIKVSMMNRRGDYKYTESAALKSQVIEIPYKGHEASLVIVLPLKIEDIDEVQEMLKEPTLLDKALSEMYEVEVDLSIPRFKIETTTDLKDILTKMNVKKMFSPAEARLDNLLKNVKDSLYIASAIQKAFIEVNEEGAEAAAANVFGVFATSAIINQQPPPVFYADRPFYFVVKMNSLSLFNGIIYGQ</sequence>
<dbReference type="AlphaFoldDB" id="A0A8S4SLE7"/>
<gene>
    <name evidence="6" type="primary">jg10211</name>
    <name evidence="6" type="ORF">PAEG_LOCUS26477</name>
</gene>
<dbReference type="InterPro" id="IPR036186">
    <property type="entry name" value="Serpin_sf"/>
</dbReference>
<dbReference type="GO" id="GO:0004867">
    <property type="term" value="F:serine-type endopeptidase inhibitor activity"/>
    <property type="evidence" value="ECO:0007669"/>
    <property type="project" value="UniProtKB-KW"/>
</dbReference>
<keyword evidence="7" id="KW-1185">Reference proteome</keyword>
<evidence type="ECO:0000259" key="5">
    <source>
        <dbReference type="SMART" id="SM00093"/>
    </source>
</evidence>
<dbReference type="OrthoDB" id="671595at2759"/>
<evidence type="ECO:0000256" key="1">
    <source>
        <dbReference type="ARBA" id="ARBA00009500"/>
    </source>
</evidence>
<evidence type="ECO:0000313" key="6">
    <source>
        <dbReference type="EMBL" id="CAH2268022.1"/>
    </source>
</evidence>
<dbReference type="EMBL" id="CAKXAJ010026413">
    <property type="protein sequence ID" value="CAH2268022.1"/>
    <property type="molecule type" value="Genomic_DNA"/>
</dbReference>
<dbReference type="PANTHER" id="PTHR11461:SF211">
    <property type="entry name" value="GH10112P-RELATED"/>
    <property type="match status" value="1"/>
</dbReference>
<name>A0A8S4SLE7_9NEOP</name>
<dbReference type="InterPro" id="IPR000215">
    <property type="entry name" value="Serpin_fam"/>
</dbReference>
<keyword evidence="2" id="KW-0646">Protease inhibitor</keyword>
<evidence type="ECO:0000256" key="2">
    <source>
        <dbReference type="ARBA" id="ARBA00022690"/>
    </source>
</evidence>
<dbReference type="InterPro" id="IPR042178">
    <property type="entry name" value="Serpin_sf_1"/>
</dbReference>
<keyword evidence="3" id="KW-0722">Serine protease inhibitor</keyword>
<dbReference type="InterPro" id="IPR023795">
    <property type="entry name" value="Serpin_CS"/>
</dbReference>
<dbReference type="GO" id="GO:0005615">
    <property type="term" value="C:extracellular space"/>
    <property type="evidence" value="ECO:0007669"/>
    <property type="project" value="InterPro"/>
</dbReference>
<dbReference type="Gene3D" id="2.30.39.10">
    <property type="entry name" value="Alpha-1-antitrypsin, domain 1"/>
    <property type="match status" value="1"/>
</dbReference>
<comment type="caution">
    <text evidence="6">The sequence shown here is derived from an EMBL/GenBank/DDBJ whole genome shotgun (WGS) entry which is preliminary data.</text>
</comment>
<accession>A0A8S4SLE7</accession>
<dbReference type="CDD" id="cd19579">
    <property type="entry name" value="serpin1K-like"/>
    <property type="match status" value="1"/>
</dbReference>
<dbReference type="PANTHER" id="PTHR11461">
    <property type="entry name" value="SERINE PROTEASE INHIBITOR, SERPIN"/>
    <property type="match status" value="1"/>
</dbReference>
<evidence type="ECO:0000313" key="7">
    <source>
        <dbReference type="Proteomes" id="UP000838756"/>
    </source>
</evidence>
<dbReference type="Proteomes" id="UP000838756">
    <property type="component" value="Unassembled WGS sequence"/>
</dbReference>
<dbReference type="InterPro" id="IPR042185">
    <property type="entry name" value="Serpin_sf_2"/>
</dbReference>
<dbReference type="Pfam" id="PF00079">
    <property type="entry name" value="Serpin"/>
    <property type="match status" value="1"/>
</dbReference>
<dbReference type="InterPro" id="IPR023796">
    <property type="entry name" value="Serpin_dom"/>
</dbReference>
<dbReference type="PROSITE" id="PS00284">
    <property type="entry name" value="SERPIN"/>
    <property type="match status" value="1"/>
</dbReference>
<proteinExistence type="inferred from homology"/>
<reference evidence="6" key="1">
    <citation type="submission" date="2022-03" db="EMBL/GenBank/DDBJ databases">
        <authorList>
            <person name="Lindestad O."/>
        </authorList>
    </citation>
    <scope>NUCLEOTIDE SEQUENCE</scope>
</reference>
<comment type="similarity">
    <text evidence="1 4">Belongs to the serpin family.</text>
</comment>
<dbReference type="Gene3D" id="3.30.497.10">
    <property type="entry name" value="Antithrombin, subunit I, domain 2"/>
    <property type="match status" value="1"/>
</dbReference>
<dbReference type="SUPFAM" id="SSF56574">
    <property type="entry name" value="Serpins"/>
    <property type="match status" value="1"/>
</dbReference>
<protein>
    <submittedName>
        <fullName evidence="6">Jg10211 protein</fullName>
    </submittedName>
</protein>
<evidence type="ECO:0000256" key="3">
    <source>
        <dbReference type="ARBA" id="ARBA00022900"/>
    </source>
</evidence>
<dbReference type="SMART" id="SM00093">
    <property type="entry name" value="SERPIN"/>
    <property type="match status" value="1"/>
</dbReference>
<evidence type="ECO:0000256" key="4">
    <source>
        <dbReference type="RuleBase" id="RU000411"/>
    </source>
</evidence>